<evidence type="ECO:0000313" key="2">
    <source>
        <dbReference type="EMBL" id="JAC02436.1"/>
    </source>
</evidence>
<proteinExistence type="evidence at transcript level"/>
<reference evidence="2" key="1">
    <citation type="submission" date="2013-07" db="EMBL/GenBank/DDBJ databases">
        <authorList>
            <person name="Geib S."/>
        </authorList>
    </citation>
    <scope>NUCLEOTIDE SEQUENCE</scope>
</reference>
<name>W8BN14_CERCA</name>
<reference evidence="2" key="2">
    <citation type="journal article" date="2014" name="BMC Genomics">
        <title>A genomic perspective to assessing quality of mass-reared SIT flies used in Mediterranean fruit fly (Ceratitis capitata) eradication in California.</title>
        <authorList>
            <person name="Calla B."/>
            <person name="Hall B."/>
            <person name="Hou S."/>
            <person name="Geib S.M."/>
        </authorList>
    </citation>
    <scope>NUCLEOTIDE SEQUENCE</scope>
</reference>
<dbReference type="AlphaFoldDB" id="W8BN14"/>
<sequence>MMEEKELNISNEDTGFVGSKLIMELNIPPEESDKEEDENIYITEEDKNLKVTKESLLEQIKNVQEELERRKQHSQRIAELNKAVEEWKADFARALEKIQDTFAFVK</sequence>
<keyword evidence="1" id="KW-0175">Coiled coil</keyword>
<evidence type="ECO:0000256" key="1">
    <source>
        <dbReference type="SAM" id="Coils"/>
    </source>
</evidence>
<accession>W8BN14</accession>
<dbReference type="EMBL" id="GAMC01004120">
    <property type="protein sequence ID" value="JAC02436.1"/>
    <property type="molecule type" value="mRNA"/>
</dbReference>
<organism evidence="2">
    <name type="scientific">Ceratitis capitata</name>
    <name type="common">Mediterranean fruit fly</name>
    <name type="synonym">Tephritis capitata</name>
    <dbReference type="NCBI Taxonomy" id="7213"/>
    <lineage>
        <taxon>Eukaryota</taxon>
        <taxon>Metazoa</taxon>
        <taxon>Ecdysozoa</taxon>
        <taxon>Arthropoda</taxon>
        <taxon>Hexapoda</taxon>
        <taxon>Insecta</taxon>
        <taxon>Pterygota</taxon>
        <taxon>Neoptera</taxon>
        <taxon>Endopterygota</taxon>
        <taxon>Diptera</taxon>
        <taxon>Brachycera</taxon>
        <taxon>Muscomorpha</taxon>
        <taxon>Tephritoidea</taxon>
        <taxon>Tephritidae</taxon>
        <taxon>Ceratitis</taxon>
        <taxon>Ceratitis</taxon>
    </lineage>
</organism>
<protein>
    <submittedName>
        <fullName evidence="2">Uncharacterized protein</fullName>
    </submittedName>
</protein>
<feature type="coiled-coil region" evidence="1">
    <location>
        <begin position="46"/>
        <end position="97"/>
    </location>
</feature>